<proteinExistence type="predicted"/>
<dbReference type="eggNOG" id="COG3530">
    <property type="taxonomic scope" value="Bacteria"/>
</dbReference>
<evidence type="ECO:0008006" key="3">
    <source>
        <dbReference type="Google" id="ProtNLM"/>
    </source>
</evidence>
<reference evidence="1 2" key="1">
    <citation type="submission" date="2012-02" db="EMBL/GenBank/DDBJ databases">
        <title>Improved High-Quality Draft genome of Joostella marina DSM 19592.</title>
        <authorList>
            <consortium name="US DOE Joint Genome Institute (JGI-PGF)"/>
            <person name="Lucas S."/>
            <person name="Copeland A."/>
            <person name="Lapidus A."/>
            <person name="Bruce D."/>
            <person name="Goodwin L."/>
            <person name="Pitluck S."/>
            <person name="Peters L."/>
            <person name="Chertkov O."/>
            <person name="Ovchinnikova G."/>
            <person name="Kyrpides N."/>
            <person name="Mavromatis K."/>
            <person name="Detter J.C."/>
            <person name="Han C."/>
            <person name="Land M."/>
            <person name="Hauser L."/>
            <person name="Markowitz V."/>
            <person name="Cheng J.-F."/>
            <person name="Hugenholtz P."/>
            <person name="Woyke T."/>
            <person name="Wu D."/>
            <person name="Tindall B."/>
            <person name="Brambilla E."/>
            <person name="Klenk H.-P."/>
            <person name="Eisen J.A."/>
        </authorList>
    </citation>
    <scope>NUCLEOTIDE SEQUENCE [LARGE SCALE GENOMIC DNA]</scope>
    <source>
        <strain evidence="1 2">DSM 19592</strain>
    </source>
</reference>
<evidence type="ECO:0000313" key="1">
    <source>
        <dbReference type="EMBL" id="EIJ37190.1"/>
    </source>
</evidence>
<organism evidence="1 2">
    <name type="scientific">Galbibacter orientalis DSM 19592</name>
    <dbReference type="NCBI Taxonomy" id="926559"/>
    <lineage>
        <taxon>Bacteria</taxon>
        <taxon>Pseudomonadati</taxon>
        <taxon>Bacteroidota</taxon>
        <taxon>Flavobacteriia</taxon>
        <taxon>Flavobacteriales</taxon>
        <taxon>Flavobacteriaceae</taxon>
        <taxon>Galbibacter</taxon>
    </lineage>
</organism>
<gene>
    <name evidence="1" type="ORF">JoomaDRAFT_0130</name>
</gene>
<sequence length="75" mass="9058">MDINKNKEFLLQLAHAKMPYGKYKDRYLIDIPEPYYVWYRQKGFPSGKLGKQLEAMYEIKANGLEELIYKIRKIR</sequence>
<keyword evidence="2" id="KW-1185">Reference proteome</keyword>
<dbReference type="HOGENOM" id="CLU_176025_0_0_10"/>
<dbReference type="Pfam" id="PF12843">
    <property type="entry name" value="QSregVF_b"/>
    <property type="match status" value="1"/>
</dbReference>
<evidence type="ECO:0000313" key="2">
    <source>
        <dbReference type="Proteomes" id="UP000004690"/>
    </source>
</evidence>
<protein>
    <recommendedName>
        <fullName evidence="3">DUF3820 family protein</fullName>
    </recommendedName>
</protein>
<name>I3C0P7_9FLAO</name>
<dbReference type="AlphaFoldDB" id="I3C0P7"/>
<dbReference type="InterPro" id="IPR024530">
    <property type="entry name" value="QSregVF_b"/>
</dbReference>
<accession>I3C0P7</accession>
<dbReference type="OrthoDB" id="9807855at2"/>
<dbReference type="Proteomes" id="UP000004690">
    <property type="component" value="Unassembled WGS sequence"/>
</dbReference>
<dbReference type="RefSeq" id="WP_008615903.1">
    <property type="nucleotide sequence ID" value="NZ_JH651380.1"/>
</dbReference>
<dbReference type="STRING" id="926559.JoomaDRAFT_0130"/>
<dbReference type="EMBL" id="JH651380">
    <property type="protein sequence ID" value="EIJ37190.1"/>
    <property type="molecule type" value="Genomic_DNA"/>
</dbReference>